<accession>A0A1H9Q6M0</accession>
<dbReference type="Proteomes" id="UP000199114">
    <property type="component" value="Unassembled WGS sequence"/>
</dbReference>
<evidence type="ECO:0000313" key="2">
    <source>
        <dbReference type="EMBL" id="SER56068.1"/>
    </source>
</evidence>
<dbReference type="EMBL" id="FOFD01000006">
    <property type="protein sequence ID" value="SER56068.1"/>
    <property type="molecule type" value="Genomic_DNA"/>
</dbReference>
<keyword evidence="1" id="KW-0812">Transmembrane</keyword>
<reference evidence="3" key="1">
    <citation type="submission" date="2016-10" db="EMBL/GenBank/DDBJ databases">
        <authorList>
            <person name="Varghese N."/>
            <person name="Submissions S."/>
        </authorList>
    </citation>
    <scope>NUCLEOTIDE SEQUENCE [LARGE SCALE GENOMIC DNA]</scope>
    <source>
        <strain evidence="3">DSM 25055</strain>
    </source>
</reference>
<organism evidence="2 3">
    <name type="scientific">Natrinema salaciae</name>
    <dbReference type="NCBI Taxonomy" id="1186196"/>
    <lineage>
        <taxon>Archaea</taxon>
        <taxon>Methanobacteriati</taxon>
        <taxon>Methanobacteriota</taxon>
        <taxon>Stenosarchaea group</taxon>
        <taxon>Halobacteria</taxon>
        <taxon>Halobacteriales</taxon>
        <taxon>Natrialbaceae</taxon>
        <taxon>Natrinema</taxon>
    </lineage>
</organism>
<dbReference type="RefSeq" id="WP_175480216.1">
    <property type="nucleotide sequence ID" value="NZ_FOFD01000006.1"/>
</dbReference>
<sequence>MSETLGLKLIAFGFQLTVIGGILEIPIPFIVVGVLLSLLGFLRDRLRQLETTTA</sequence>
<dbReference type="STRING" id="1186196.SAMN04489841_4100"/>
<keyword evidence="3" id="KW-1185">Reference proteome</keyword>
<dbReference type="AlphaFoldDB" id="A0A1H9Q6M0"/>
<keyword evidence="1" id="KW-1133">Transmembrane helix</keyword>
<name>A0A1H9Q6M0_9EURY</name>
<proteinExistence type="predicted"/>
<protein>
    <submittedName>
        <fullName evidence="2">Uncharacterized protein</fullName>
    </submittedName>
</protein>
<feature type="transmembrane region" description="Helical" evidence="1">
    <location>
        <begin position="12"/>
        <end position="42"/>
    </location>
</feature>
<evidence type="ECO:0000313" key="3">
    <source>
        <dbReference type="Proteomes" id="UP000199114"/>
    </source>
</evidence>
<keyword evidence="1" id="KW-0472">Membrane</keyword>
<evidence type="ECO:0000256" key="1">
    <source>
        <dbReference type="SAM" id="Phobius"/>
    </source>
</evidence>
<gene>
    <name evidence="2" type="ORF">SAMN04489841_4100</name>
</gene>